<keyword evidence="3 6" id="KW-0689">Ribosomal protein</keyword>
<dbReference type="InterPro" id="IPR002363">
    <property type="entry name" value="Ribosomal_uL10_CS_bac"/>
</dbReference>
<comment type="function">
    <text evidence="1 6">Forms part of the ribosomal stalk, playing a central role in the interaction of the ribosome with GTP-bound translation factors.</text>
</comment>
<dbReference type="RefSeq" id="WP_084391648.1">
    <property type="nucleotide sequence ID" value="NZ_BMKF01000001.1"/>
</dbReference>
<dbReference type="InterPro" id="IPR043141">
    <property type="entry name" value="Ribosomal_uL10-like_sf"/>
</dbReference>
<accession>A0ABQ1J8N2</accession>
<gene>
    <name evidence="6 7" type="primary">rplJ</name>
    <name evidence="7" type="ORF">GCM10011503_09270</name>
</gene>
<comment type="similarity">
    <text evidence="2 6">Belongs to the universal ribosomal protein uL10 family.</text>
</comment>
<keyword evidence="8" id="KW-1185">Reference proteome</keyword>
<dbReference type="PROSITE" id="PS01109">
    <property type="entry name" value="RIBOSOMAL_L10"/>
    <property type="match status" value="1"/>
</dbReference>
<proteinExistence type="inferred from homology"/>
<dbReference type="Proteomes" id="UP000628854">
    <property type="component" value="Unassembled WGS sequence"/>
</dbReference>
<keyword evidence="6" id="KW-0699">rRNA-binding</keyword>
<keyword evidence="6" id="KW-0694">RNA-binding</keyword>
<evidence type="ECO:0000313" key="7">
    <source>
        <dbReference type="EMBL" id="GGB62775.1"/>
    </source>
</evidence>
<keyword evidence="4 6" id="KW-0687">Ribonucleoprotein</keyword>
<dbReference type="PANTHER" id="PTHR11560">
    <property type="entry name" value="39S RIBOSOMAL PROTEIN L10, MITOCHONDRIAL"/>
    <property type="match status" value="1"/>
</dbReference>
<dbReference type="Gene3D" id="3.30.70.1730">
    <property type="match status" value="1"/>
</dbReference>
<dbReference type="InterPro" id="IPR001790">
    <property type="entry name" value="Ribosomal_uL10"/>
</dbReference>
<dbReference type="InterPro" id="IPR022973">
    <property type="entry name" value="Ribosomal_uL10_bac"/>
</dbReference>
<evidence type="ECO:0000256" key="3">
    <source>
        <dbReference type="ARBA" id="ARBA00022980"/>
    </source>
</evidence>
<sequence>MDKAGKQAALAELEGVFETSGAVIVTHYTGLSVAEMTGLRAKLGEHGGKLKVVKNRIAKIALGGKGGDAAADLFKGQVAIAYAEDPTVPAKATTEFAKDNDKLKLIGAIMGDEAMDASGVEALSKLPSREELIATVVARLTGQASQIAQRVTAPGSQLAGAINVIGEQAAA</sequence>
<dbReference type="NCBIfam" id="NF000955">
    <property type="entry name" value="PRK00099.1-1"/>
    <property type="match status" value="1"/>
</dbReference>
<dbReference type="GO" id="GO:0005840">
    <property type="term" value="C:ribosome"/>
    <property type="evidence" value="ECO:0007669"/>
    <property type="project" value="UniProtKB-KW"/>
</dbReference>
<evidence type="ECO:0000313" key="8">
    <source>
        <dbReference type="Proteomes" id="UP000628854"/>
    </source>
</evidence>
<evidence type="ECO:0000256" key="4">
    <source>
        <dbReference type="ARBA" id="ARBA00023274"/>
    </source>
</evidence>
<reference evidence="8" key="1">
    <citation type="journal article" date="2019" name="Int. J. Syst. Evol. Microbiol.">
        <title>The Global Catalogue of Microorganisms (GCM) 10K type strain sequencing project: providing services to taxonomists for standard genome sequencing and annotation.</title>
        <authorList>
            <consortium name="The Broad Institute Genomics Platform"/>
            <consortium name="The Broad Institute Genome Sequencing Center for Infectious Disease"/>
            <person name="Wu L."/>
            <person name="Ma J."/>
        </authorList>
    </citation>
    <scope>NUCLEOTIDE SEQUENCE [LARGE SCALE GENOMIC DNA]</scope>
    <source>
        <strain evidence="8">CGMCC 1.15928</strain>
    </source>
</reference>
<dbReference type="CDD" id="cd05797">
    <property type="entry name" value="Ribosomal_L10"/>
    <property type="match status" value="1"/>
</dbReference>
<evidence type="ECO:0000256" key="6">
    <source>
        <dbReference type="HAMAP-Rule" id="MF_00362"/>
    </source>
</evidence>
<evidence type="ECO:0000256" key="1">
    <source>
        <dbReference type="ARBA" id="ARBA00002633"/>
    </source>
</evidence>
<comment type="subunit">
    <text evidence="6">Part of the ribosomal stalk of the 50S ribosomal subunit. The N-terminus interacts with L11 and the large rRNA to form the base of the stalk. The C-terminus forms an elongated spine to which L12 dimers bind in a sequential fashion forming a multimeric L10(L12)X complex.</text>
</comment>
<comment type="caution">
    <text evidence="7">The sequence shown here is derived from an EMBL/GenBank/DDBJ whole genome shotgun (WGS) entry which is preliminary data.</text>
</comment>
<dbReference type="SUPFAM" id="SSF160369">
    <property type="entry name" value="Ribosomal protein L10-like"/>
    <property type="match status" value="1"/>
</dbReference>
<evidence type="ECO:0000256" key="5">
    <source>
        <dbReference type="ARBA" id="ARBA00035202"/>
    </source>
</evidence>
<dbReference type="Pfam" id="PF00466">
    <property type="entry name" value="Ribosomal_L10"/>
    <property type="match status" value="1"/>
</dbReference>
<dbReference type="EMBL" id="BMKF01000001">
    <property type="protein sequence ID" value="GGB62775.1"/>
    <property type="molecule type" value="Genomic_DNA"/>
</dbReference>
<protein>
    <recommendedName>
        <fullName evidence="5 6">Large ribosomal subunit protein uL10</fullName>
    </recommendedName>
</protein>
<dbReference type="HAMAP" id="MF_00362">
    <property type="entry name" value="Ribosomal_uL10"/>
    <property type="match status" value="1"/>
</dbReference>
<name>A0ABQ1J8N2_9PROT</name>
<evidence type="ECO:0000256" key="2">
    <source>
        <dbReference type="ARBA" id="ARBA00008889"/>
    </source>
</evidence>
<organism evidence="7 8">
    <name type="scientific">Henriciella pelagia</name>
    <dbReference type="NCBI Taxonomy" id="1977912"/>
    <lineage>
        <taxon>Bacteria</taxon>
        <taxon>Pseudomonadati</taxon>
        <taxon>Pseudomonadota</taxon>
        <taxon>Alphaproteobacteria</taxon>
        <taxon>Hyphomonadales</taxon>
        <taxon>Hyphomonadaceae</taxon>
        <taxon>Henriciella</taxon>
    </lineage>
</organism>
<dbReference type="InterPro" id="IPR047865">
    <property type="entry name" value="Ribosomal_uL10_bac_type"/>
</dbReference>